<keyword evidence="5" id="KW-0055">Arginine biosynthesis</keyword>
<dbReference type="NCBIfam" id="NF002325">
    <property type="entry name" value="PRK01278.1"/>
    <property type="match status" value="1"/>
</dbReference>
<evidence type="ECO:0000313" key="6">
    <source>
        <dbReference type="EMBL" id="MFC4719013.1"/>
    </source>
</evidence>
<dbReference type="EC" id="2.6.1.11" evidence="5"/>
<evidence type="ECO:0000256" key="3">
    <source>
        <dbReference type="ARBA" id="ARBA00022679"/>
    </source>
</evidence>
<dbReference type="InterPro" id="IPR015424">
    <property type="entry name" value="PyrdxlP-dep_Trfase"/>
</dbReference>
<dbReference type="Gene3D" id="3.40.640.10">
    <property type="entry name" value="Type I PLP-dependent aspartate aminotransferase-like (Major domain)"/>
    <property type="match status" value="1"/>
</dbReference>
<dbReference type="Pfam" id="PF00202">
    <property type="entry name" value="Aminotran_3"/>
    <property type="match status" value="1"/>
</dbReference>
<comment type="caution">
    <text evidence="6">The sequence shown here is derived from an EMBL/GenBank/DDBJ whole genome shotgun (WGS) entry which is preliminary data.</text>
</comment>
<dbReference type="CDD" id="cd00610">
    <property type="entry name" value="OAT_like"/>
    <property type="match status" value="1"/>
</dbReference>
<feature type="binding site" evidence="5">
    <location>
        <position position="137"/>
    </location>
    <ligand>
        <name>pyridoxal 5'-phosphate</name>
        <dbReference type="ChEBI" id="CHEBI:597326"/>
    </ligand>
</feature>
<comment type="pathway">
    <text evidence="5">Amino-acid biosynthesis; L-arginine biosynthesis; N(2)-acetyl-L-ornithine from L-glutamate: step 4/4.</text>
</comment>
<evidence type="ECO:0000256" key="5">
    <source>
        <dbReference type="HAMAP-Rule" id="MF_01107"/>
    </source>
</evidence>
<comment type="catalytic activity">
    <reaction evidence="5">
        <text>N(2)-acetyl-L-ornithine + 2-oxoglutarate = N-acetyl-L-glutamate 5-semialdehyde + L-glutamate</text>
        <dbReference type="Rhea" id="RHEA:18049"/>
        <dbReference type="ChEBI" id="CHEBI:16810"/>
        <dbReference type="ChEBI" id="CHEBI:29123"/>
        <dbReference type="ChEBI" id="CHEBI:29985"/>
        <dbReference type="ChEBI" id="CHEBI:57805"/>
        <dbReference type="EC" id="2.6.1.11"/>
    </reaction>
</comment>
<dbReference type="InterPro" id="IPR049704">
    <property type="entry name" value="Aminotrans_3_PPA_site"/>
</dbReference>
<sequence length="392" mass="42184">MSTQEKMDQYTMQTYKRQEVCLVSGKGATATDEQGKTYIDFGSGIGVNALGYAPEQWAQAVALQAQTLQHTSNLYYTKPAAELAQALCERTGYQKVFFANSGAEANEGAIKLARKYSHDRYGAKANRNKVVSLVNSFHGRTITTLAATGQEVFHQNYFPFTPGFVAIPANETSHLAEALDEQVCAVIIEFIQGEGGVIPLTQAFVAQLVAFCQERDILIIADEVQTGVGRTGTFLTSEQYGFQPDITTLAKGLGGGLPIGAFLCNEKLANVFQYGDHGTTFGGNPVACAGALVILQTLDDALLAEVREKSDQIKTVLQSSPEVGQIDGLGLMLGIELKTKTAPAVLKECLANGVIVLSAKEKVRLLPPLNITKEELNQGLEILLHVLNATNH</sequence>
<dbReference type="Gene3D" id="3.90.1150.10">
    <property type="entry name" value="Aspartate Aminotransferase, domain 1"/>
    <property type="match status" value="1"/>
</dbReference>
<dbReference type="HAMAP" id="MF_01107">
    <property type="entry name" value="ArgD_aminotrans_3"/>
    <property type="match status" value="1"/>
</dbReference>
<evidence type="ECO:0000256" key="1">
    <source>
        <dbReference type="ARBA" id="ARBA00022576"/>
    </source>
</evidence>
<name>A0ABV9MWF3_9ENTE</name>
<evidence type="ECO:0000256" key="2">
    <source>
        <dbReference type="ARBA" id="ARBA00022605"/>
    </source>
</evidence>
<dbReference type="Proteomes" id="UP001595969">
    <property type="component" value="Unassembled WGS sequence"/>
</dbReference>
<keyword evidence="7" id="KW-1185">Reference proteome</keyword>
<dbReference type="PANTHER" id="PTHR11986:SF79">
    <property type="entry name" value="ACETYLORNITHINE AMINOTRANSFERASE, MITOCHONDRIAL"/>
    <property type="match status" value="1"/>
</dbReference>
<comment type="subcellular location">
    <subcellularLocation>
        <location evidence="5">Cytoplasm</location>
    </subcellularLocation>
</comment>
<gene>
    <name evidence="5" type="primary">argD</name>
    <name evidence="6" type="ORF">ACFO5I_04635</name>
</gene>
<dbReference type="GO" id="GO:0008483">
    <property type="term" value="F:transaminase activity"/>
    <property type="evidence" value="ECO:0007669"/>
    <property type="project" value="UniProtKB-KW"/>
</dbReference>
<dbReference type="InterPro" id="IPR050103">
    <property type="entry name" value="Class-III_PLP-dep_AT"/>
</dbReference>
<protein>
    <recommendedName>
        <fullName evidence="5">Acetylornithine aminotransferase</fullName>
        <shortName evidence="5">ACOAT</shortName>
        <ecNumber evidence="5">2.6.1.11</ecNumber>
    </recommendedName>
</protein>
<evidence type="ECO:0000256" key="4">
    <source>
        <dbReference type="ARBA" id="ARBA00022898"/>
    </source>
</evidence>
<dbReference type="PIRSF" id="PIRSF000521">
    <property type="entry name" value="Transaminase_4ab_Lys_Orn"/>
    <property type="match status" value="1"/>
</dbReference>
<comment type="subunit">
    <text evidence="5">Homodimer.</text>
</comment>
<comment type="cofactor">
    <cofactor evidence="5">
        <name>pyridoxal 5'-phosphate</name>
        <dbReference type="ChEBI" id="CHEBI:597326"/>
    </cofactor>
    <text evidence="5">Binds 1 pyridoxal phosphate per subunit.</text>
</comment>
<dbReference type="InterPro" id="IPR015421">
    <property type="entry name" value="PyrdxlP-dep_Trfase_major"/>
</dbReference>
<dbReference type="RefSeq" id="WP_204653382.1">
    <property type="nucleotide sequence ID" value="NZ_JAFBFD010000009.1"/>
</dbReference>
<reference evidence="7" key="1">
    <citation type="journal article" date="2019" name="Int. J. Syst. Evol. Microbiol.">
        <title>The Global Catalogue of Microorganisms (GCM) 10K type strain sequencing project: providing services to taxonomists for standard genome sequencing and annotation.</title>
        <authorList>
            <consortium name="The Broad Institute Genomics Platform"/>
            <consortium name="The Broad Institute Genome Sequencing Center for Infectious Disease"/>
            <person name="Wu L."/>
            <person name="Ma J."/>
        </authorList>
    </citation>
    <scope>NUCLEOTIDE SEQUENCE [LARGE SCALE GENOMIC DNA]</scope>
    <source>
        <strain evidence="7">CGMCC 1.19032</strain>
    </source>
</reference>
<feature type="binding site" evidence="5">
    <location>
        <begin position="102"/>
        <end position="103"/>
    </location>
    <ligand>
        <name>pyridoxal 5'-phosphate</name>
        <dbReference type="ChEBI" id="CHEBI:597326"/>
    </ligand>
</feature>
<evidence type="ECO:0000313" key="7">
    <source>
        <dbReference type="Proteomes" id="UP001595969"/>
    </source>
</evidence>
<comment type="similarity">
    <text evidence="5">Belongs to the class-III pyridoxal-phosphate-dependent aminotransferase family. ArgD subfamily.</text>
</comment>
<proteinExistence type="inferred from homology"/>
<dbReference type="InterPro" id="IPR015422">
    <property type="entry name" value="PyrdxlP-dep_Trfase_small"/>
</dbReference>
<feature type="binding site" evidence="5">
    <location>
        <position position="140"/>
    </location>
    <ligand>
        <name>N(2)-acetyl-L-ornithine</name>
        <dbReference type="ChEBI" id="CHEBI:57805"/>
    </ligand>
</feature>
<comment type="miscellaneous">
    <text evidence="5">May also have succinyldiaminopimelate aminotransferase activity, thus carrying out the corresponding step in lysine biosynthesis.</text>
</comment>
<feature type="modified residue" description="N6-(pyridoxal phosphate)lysine" evidence="5">
    <location>
        <position position="251"/>
    </location>
</feature>
<feature type="binding site" evidence="5">
    <location>
        <position position="280"/>
    </location>
    <ligand>
        <name>pyridoxal 5'-phosphate</name>
        <dbReference type="ChEBI" id="CHEBI:597326"/>
    </ligand>
</feature>
<dbReference type="PROSITE" id="PS00600">
    <property type="entry name" value="AA_TRANSFER_CLASS_3"/>
    <property type="match status" value="1"/>
</dbReference>
<dbReference type="EMBL" id="JBHSGS010000026">
    <property type="protein sequence ID" value="MFC4719013.1"/>
    <property type="molecule type" value="Genomic_DNA"/>
</dbReference>
<keyword evidence="5" id="KW-0963">Cytoplasm</keyword>
<organism evidence="6 7">
    <name type="scientific">Enterococcus lemanii</name>
    <dbReference type="NCBI Taxonomy" id="1159752"/>
    <lineage>
        <taxon>Bacteria</taxon>
        <taxon>Bacillati</taxon>
        <taxon>Bacillota</taxon>
        <taxon>Bacilli</taxon>
        <taxon>Lactobacillales</taxon>
        <taxon>Enterococcaceae</taxon>
        <taxon>Enterococcus</taxon>
    </lineage>
</organism>
<feature type="binding site" evidence="5">
    <location>
        <begin position="222"/>
        <end position="225"/>
    </location>
    <ligand>
        <name>pyridoxal 5'-phosphate</name>
        <dbReference type="ChEBI" id="CHEBI:597326"/>
    </ligand>
</feature>
<keyword evidence="2 5" id="KW-0028">Amino-acid biosynthesis</keyword>
<dbReference type="InterPro" id="IPR005814">
    <property type="entry name" value="Aminotrans_3"/>
</dbReference>
<keyword evidence="4 5" id="KW-0663">Pyridoxal phosphate</keyword>
<accession>A0ABV9MWF3</accession>
<dbReference type="SUPFAM" id="SSF53383">
    <property type="entry name" value="PLP-dependent transferases"/>
    <property type="match status" value="1"/>
</dbReference>
<dbReference type="PANTHER" id="PTHR11986">
    <property type="entry name" value="AMINOTRANSFERASE CLASS III"/>
    <property type="match status" value="1"/>
</dbReference>
<keyword evidence="3 5" id="KW-0808">Transferase</keyword>
<keyword evidence="1 5" id="KW-0032">Aminotransferase</keyword>
<dbReference type="InterPro" id="IPR004636">
    <property type="entry name" value="AcOrn/SuccOrn_fam"/>
</dbReference>
<feature type="binding site" evidence="5">
    <location>
        <position position="279"/>
    </location>
    <ligand>
        <name>N(2)-acetyl-L-ornithine</name>
        <dbReference type="ChEBI" id="CHEBI:57805"/>
    </ligand>
</feature>
<dbReference type="NCBIfam" id="TIGR00707">
    <property type="entry name" value="argD"/>
    <property type="match status" value="1"/>
</dbReference>